<feature type="region of interest" description="Disordered" evidence="1">
    <location>
        <begin position="67"/>
        <end position="89"/>
    </location>
</feature>
<protein>
    <submittedName>
        <fullName evidence="2">Uncharacterized protein</fullName>
    </submittedName>
</protein>
<evidence type="ECO:0000313" key="3">
    <source>
        <dbReference type="Proteomes" id="UP001611397"/>
    </source>
</evidence>
<dbReference type="RefSeq" id="WP_159061632.1">
    <property type="nucleotide sequence ID" value="NZ_JBIRUT010000001.1"/>
</dbReference>
<name>A0ABW7UZV5_STROI</name>
<accession>A0ABW7UZV5</accession>
<proteinExistence type="predicted"/>
<evidence type="ECO:0000256" key="1">
    <source>
        <dbReference type="SAM" id="MobiDB-lite"/>
    </source>
</evidence>
<dbReference type="Proteomes" id="UP001611397">
    <property type="component" value="Unassembled WGS sequence"/>
</dbReference>
<comment type="caution">
    <text evidence="2">The sequence shown here is derived from an EMBL/GenBank/DDBJ whole genome shotgun (WGS) entry which is preliminary data.</text>
</comment>
<reference evidence="2 3" key="1">
    <citation type="submission" date="2024-10" db="EMBL/GenBank/DDBJ databases">
        <title>The Natural Products Discovery Center: Release of the First 8490 Sequenced Strains for Exploring Actinobacteria Biosynthetic Diversity.</title>
        <authorList>
            <person name="Kalkreuter E."/>
            <person name="Kautsar S.A."/>
            <person name="Yang D."/>
            <person name="Bader C.D."/>
            <person name="Teijaro C.N."/>
            <person name="Fluegel L."/>
            <person name="Davis C.M."/>
            <person name="Simpson J.R."/>
            <person name="Lauterbach L."/>
            <person name="Steele A.D."/>
            <person name="Gui C."/>
            <person name="Meng S."/>
            <person name="Li G."/>
            <person name="Viehrig K."/>
            <person name="Ye F."/>
            <person name="Su P."/>
            <person name="Kiefer A.F."/>
            <person name="Nichols A."/>
            <person name="Cepeda A.J."/>
            <person name="Yan W."/>
            <person name="Fan B."/>
            <person name="Jiang Y."/>
            <person name="Adhikari A."/>
            <person name="Zheng C.-J."/>
            <person name="Schuster L."/>
            <person name="Cowan T.M."/>
            <person name="Smanski M.J."/>
            <person name="Chevrette M.G."/>
            <person name="De Carvalho L.P.S."/>
            <person name="Shen B."/>
        </authorList>
    </citation>
    <scope>NUCLEOTIDE SEQUENCE [LARGE SCALE GENOMIC DNA]</scope>
    <source>
        <strain evidence="2 3">NPDC020295</strain>
    </source>
</reference>
<evidence type="ECO:0000313" key="2">
    <source>
        <dbReference type="EMBL" id="MFI2154692.1"/>
    </source>
</evidence>
<sequence>MKMPRIECRDCGRPIAAGPVAGRLAKGRVWRHDPPGRVREPGSALVSCPGSLAIVDLPQPAEQLFDDPDTIADASPALDQHGMNTVPLF</sequence>
<dbReference type="EMBL" id="JBIRWM010000001">
    <property type="protein sequence ID" value="MFI2154692.1"/>
    <property type="molecule type" value="Genomic_DNA"/>
</dbReference>
<gene>
    <name evidence="2" type="ORF">ACH49L_03190</name>
</gene>
<organism evidence="2 3">
    <name type="scientific">Streptomyces olivaceoviridis</name>
    <name type="common">Streptomyces corchorusii</name>
    <dbReference type="NCBI Taxonomy" id="1921"/>
    <lineage>
        <taxon>Bacteria</taxon>
        <taxon>Bacillati</taxon>
        <taxon>Actinomycetota</taxon>
        <taxon>Actinomycetes</taxon>
        <taxon>Kitasatosporales</taxon>
        <taxon>Streptomycetaceae</taxon>
        <taxon>Streptomyces</taxon>
    </lineage>
</organism>
<keyword evidence="3" id="KW-1185">Reference proteome</keyword>